<evidence type="ECO:0000313" key="1">
    <source>
        <dbReference type="EMBL" id="NML42272.1"/>
    </source>
</evidence>
<protein>
    <recommendedName>
        <fullName evidence="3">WYL domain-containing protein</fullName>
    </recommendedName>
</protein>
<keyword evidence="2" id="KW-1185">Reference proteome</keyword>
<evidence type="ECO:0008006" key="3">
    <source>
        <dbReference type="Google" id="ProtNLM"/>
    </source>
</evidence>
<dbReference type="EMBL" id="JABBFX010000001">
    <property type="protein sequence ID" value="NML42272.1"/>
    <property type="molecule type" value="Genomic_DNA"/>
</dbReference>
<dbReference type="Proteomes" id="UP000541185">
    <property type="component" value="Unassembled WGS sequence"/>
</dbReference>
<reference evidence="1 2" key="1">
    <citation type="submission" date="2020-04" db="EMBL/GenBank/DDBJ databases">
        <title>Ramlibacter sp. G-1-2-2 isolated from soil.</title>
        <authorList>
            <person name="Dahal R.H."/>
        </authorList>
    </citation>
    <scope>NUCLEOTIDE SEQUENCE [LARGE SCALE GENOMIC DNA]</scope>
    <source>
        <strain evidence="1 2">G-1-2-2</strain>
    </source>
</reference>
<evidence type="ECO:0000313" key="2">
    <source>
        <dbReference type="Proteomes" id="UP000541185"/>
    </source>
</evidence>
<dbReference type="PROSITE" id="PS52050">
    <property type="entry name" value="WYL"/>
    <property type="match status" value="1"/>
</dbReference>
<dbReference type="Gene3D" id="3.10.450.620">
    <property type="entry name" value="JHP933, nucleotidyltransferase-like core domain"/>
    <property type="match status" value="1"/>
</dbReference>
<organism evidence="1 2">
    <name type="scientific">Ramlibacter agri</name>
    <dbReference type="NCBI Taxonomy" id="2728837"/>
    <lineage>
        <taxon>Bacteria</taxon>
        <taxon>Pseudomonadati</taxon>
        <taxon>Pseudomonadota</taxon>
        <taxon>Betaproteobacteria</taxon>
        <taxon>Burkholderiales</taxon>
        <taxon>Comamonadaceae</taxon>
        <taxon>Ramlibacter</taxon>
    </lineage>
</organism>
<gene>
    <name evidence="1" type="ORF">HHL11_00830</name>
</gene>
<accession>A0A848GYB3</accession>
<dbReference type="InterPro" id="IPR014942">
    <property type="entry name" value="AbiEii"/>
</dbReference>
<dbReference type="Pfam" id="PF08843">
    <property type="entry name" value="AbiEii"/>
    <property type="match status" value="1"/>
</dbReference>
<sequence>MIDRREILEAASAFSLQPGVVEKDYVLGWLLAGIYAHPELVDSWVFKGGTCLKKCFFETYRFSEDLDFTLREEAHLEDGFLRRVLGEVIAWVADQSGLVMPADQLGFDIYANPRGRLSCQGKVGYRGPVSPTSSAGGWPKIKLDLTGDERLVLPTTRREVFHPYTDRPEAGLWINSYSYEEAFGEKIRALGERTRPRDLYDVVNLFRHGDTRPSASVLLNVLEQKCEYKGIDVPTLEALEPHRAHLEATWDSMLGHQLPALPSVADFWAALPEFFTWLRGEAEAPERVRIDPGAGEVTIRSRTLPMAIPYRSRAPLEIIRYAAANHLCVDLTYDGSVRRIEPYSLRQTAEGNFVLHSVRSDTGEHRSYRVDRMQGASVASQSFMPRYLVELSSEGPLPIAASTARASVTRANSFGGRAAPRRAPVHSGGPTYVYRCTVCGKTFDRKTMDGTLNPHKNRQGYPCYGSYGVYVRTKH</sequence>
<proteinExistence type="predicted"/>
<dbReference type="RefSeq" id="WP_169416491.1">
    <property type="nucleotide sequence ID" value="NZ_JABBFX010000001.1"/>
</dbReference>
<name>A0A848GYB3_9BURK</name>
<comment type="caution">
    <text evidence="1">The sequence shown here is derived from an EMBL/GenBank/DDBJ whole genome shotgun (WGS) entry which is preliminary data.</text>
</comment>
<dbReference type="AlphaFoldDB" id="A0A848GYB3"/>